<dbReference type="EMBL" id="JBHSMZ010000001">
    <property type="protein sequence ID" value="MFC5547226.1"/>
    <property type="molecule type" value="Genomic_DNA"/>
</dbReference>
<keyword evidence="3" id="KW-1185">Reference proteome</keyword>
<name>A0ABW0RRL9_9BURK</name>
<dbReference type="Gene3D" id="3.40.190.10">
    <property type="entry name" value="Periplasmic binding protein-like II"/>
    <property type="match status" value="1"/>
</dbReference>
<reference evidence="3" key="1">
    <citation type="journal article" date="2019" name="Int. J. Syst. Evol. Microbiol.">
        <title>The Global Catalogue of Microorganisms (GCM) 10K type strain sequencing project: providing services to taxonomists for standard genome sequencing and annotation.</title>
        <authorList>
            <consortium name="The Broad Institute Genomics Platform"/>
            <consortium name="The Broad Institute Genome Sequencing Center for Infectious Disease"/>
            <person name="Wu L."/>
            <person name="Ma J."/>
        </authorList>
    </citation>
    <scope>NUCLEOTIDE SEQUENCE [LARGE SCALE GENOMIC DNA]</scope>
    <source>
        <strain evidence="3">CGMCC 4.5798</strain>
    </source>
</reference>
<evidence type="ECO:0000256" key="1">
    <source>
        <dbReference type="SAM" id="SignalP"/>
    </source>
</evidence>
<evidence type="ECO:0008006" key="4">
    <source>
        <dbReference type="Google" id="ProtNLM"/>
    </source>
</evidence>
<feature type="chain" id="PRO_5046164104" description="Phosphate ABC transporter substrate-binding protein" evidence="1">
    <location>
        <begin position="28"/>
        <end position="139"/>
    </location>
</feature>
<dbReference type="SUPFAM" id="SSF53850">
    <property type="entry name" value="Periplasmic binding protein-like II"/>
    <property type="match status" value="1"/>
</dbReference>
<dbReference type="RefSeq" id="WP_379766106.1">
    <property type="nucleotide sequence ID" value="NZ_JBHSMZ010000001.1"/>
</dbReference>
<evidence type="ECO:0000313" key="2">
    <source>
        <dbReference type="EMBL" id="MFC5547226.1"/>
    </source>
</evidence>
<comment type="caution">
    <text evidence="2">The sequence shown here is derived from an EMBL/GenBank/DDBJ whole genome shotgun (WGS) entry which is preliminary data.</text>
</comment>
<dbReference type="Proteomes" id="UP001596086">
    <property type="component" value="Unassembled WGS sequence"/>
</dbReference>
<gene>
    <name evidence="2" type="ORF">ACFPO9_01705</name>
</gene>
<accession>A0ABW0RRL9</accession>
<evidence type="ECO:0000313" key="3">
    <source>
        <dbReference type="Proteomes" id="UP001596086"/>
    </source>
</evidence>
<proteinExistence type="predicted"/>
<keyword evidence="1" id="KW-0732">Signal</keyword>
<protein>
    <recommendedName>
        <fullName evidence="4">Phosphate ABC transporter substrate-binding protein</fullName>
    </recommendedName>
</protein>
<sequence length="139" mass="14230">MKKAINTAAGALAAAGFAALAAAPAQAEVAIIVSAHSSQAPQVAQVCQAFLGKVKSPTPINLNEKNPLRDEFFAKACRKDPVQVQAMWGKLIFTGTGTPPAEVDSAAAMKKAVAADPNAVGYIDKKDLDASVKVVATAN</sequence>
<feature type="signal peptide" evidence="1">
    <location>
        <begin position="1"/>
        <end position="27"/>
    </location>
</feature>
<organism evidence="2 3">
    <name type="scientific">Massilia aerilata</name>
    <dbReference type="NCBI Taxonomy" id="453817"/>
    <lineage>
        <taxon>Bacteria</taxon>
        <taxon>Pseudomonadati</taxon>
        <taxon>Pseudomonadota</taxon>
        <taxon>Betaproteobacteria</taxon>
        <taxon>Burkholderiales</taxon>
        <taxon>Oxalobacteraceae</taxon>
        <taxon>Telluria group</taxon>
        <taxon>Massilia</taxon>
    </lineage>
</organism>